<feature type="region of interest" description="Disordered" evidence="12">
    <location>
        <begin position="82"/>
        <end position="146"/>
    </location>
</feature>
<feature type="compositionally biased region" description="Basic and acidic residues" evidence="12">
    <location>
        <begin position="695"/>
        <end position="705"/>
    </location>
</feature>
<keyword evidence="5" id="KW-0862">Zinc</keyword>
<dbReference type="InterPro" id="IPR013087">
    <property type="entry name" value="Znf_C2H2_type"/>
</dbReference>
<keyword evidence="3" id="KW-0677">Repeat</keyword>
<dbReference type="GO" id="GO:0008270">
    <property type="term" value="F:zinc ion binding"/>
    <property type="evidence" value="ECO:0007669"/>
    <property type="project" value="UniProtKB-KW"/>
</dbReference>
<evidence type="ECO:0000256" key="1">
    <source>
        <dbReference type="ARBA" id="ARBA00004123"/>
    </source>
</evidence>
<feature type="compositionally biased region" description="Basic residues" evidence="12">
    <location>
        <begin position="1291"/>
        <end position="1305"/>
    </location>
</feature>
<feature type="domain" description="C2H2-type" evidence="13">
    <location>
        <begin position="1181"/>
        <end position="1208"/>
    </location>
</feature>
<evidence type="ECO:0000256" key="9">
    <source>
        <dbReference type="ARBA" id="ARBA00023242"/>
    </source>
</evidence>
<dbReference type="PROSITE" id="PS50157">
    <property type="entry name" value="ZINC_FINGER_C2H2_2"/>
    <property type="match status" value="10"/>
</dbReference>
<accession>A0AAJ7LVK0</accession>
<dbReference type="InterPro" id="IPR036236">
    <property type="entry name" value="Znf_C2H2_sf"/>
</dbReference>
<feature type="domain" description="C2H2-type" evidence="13">
    <location>
        <begin position="1153"/>
        <end position="1180"/>
    </location>
</feature>
<dbReference type="KEGG" id="lcf:108883222"/>
<evidence type="ECO:0000256" key="6">
    <source>
        <dbReference type="ARBA" id="ARBA00023015"/>
    </source>
</evidence>
<dbReference type="Proteomes" id="UP000694890">
    <property type="component" value="Linkage group LG4"/>
</dbReference>
<evidence type="ECO:0000259" key="13">
    <source>
        <dbReference type="PROSITE" id="PS50157"/>
    </source>
</evidence>
<evidence type="ECO:0000259" key="14">
    <source>
        <dbReference type="PROSITE" id="PS50950"/>
    </source>
</evidence>
<dbReference type="FunFam" id="3.30.160.60:FF:000624">
    <property type="entry name" value="zinc finger protein 697"/>
    <property type="match status" value="4"/>
</dbReference>
<feature type="compositionally biased region" description="Polar residues" evidence="12">
    <location>
        <begin position="116"/>
        <end position="133"/>
    </location>
</feature>
<evidence type="ECO:0000313" key="16">
    <source>
        <dbReference type="RefSeq" id="XP_018531666.1"/>
    </source>
</evidence>
<dbReference type="PANTHER" id="PTHR24399">
    <property type="entry name" value="ZINC FINGER AND BTB DOMAIN-CONTAINING"/>
    <property type="match status" value="1"/>
</dbReference>
<keyword evidence="4 10" id="KW-0863">Zinc-finger</keyword>
<proteinExistence type="predicted"/>
<dbReference type="PROSITE" id="PS00028">
    <property type="entry name" value="ZINC_FINGER_C2H2_1"/>
    <property type="match status" value="12"/>
</dbReference>
<dbReference type="GO" id="GO:0001227">
    <property type="term" value="F:DNA-binding transcription repressor activity, RNA polymerase II-specific"/>
    <property type="evidence" value="ECO:0007669"/>
    <property type="project" value="TreeGrafter"/>
</dbReference>
<feature type="domain" description="C2H2-type" evidence="13">
    <location>
        <begin position="493"/>
        <end position="521"/>
    </location>
</feature>
<feature type="compositionally biased region" description="Acidic residues" evidence="12">
    <location>
        <begin position="303"/>
        <end position="318"/>
    </location>
</feature>
<feature type="compositionally biased region" description="Basic residues" evidence="12">
    <location>
        <begin position="1407"/>
        <end position="1416"/>
    </location>
</feature>
<protein>
    <submittedName>
        <fullName evidence="16">Uncharacterized protein LOC108883222</fullName>
    </submittedName>
</protein>
<evidence type="ECO:0000256" key="4">
    <source>
        <dbReference type="ARBA" id="ARBA00022771"/>
    </source>
</evidence>
<feature type="compositionally biased region" description="Acidic residues" evidence="12">
    <location>
        <begin position="554"/>
        <end position="563"/>
    </location>
</feature>
<comment type="subcellular location">
    <subcellularLocation>
        <location evidence="1">Nucleus</location>
    </subcellularLocation>
</comment>
<feature type="domain" description="C2H2-type" evidence="13">
    <location>
        <begin position="352"/>
        <end position="379"/>
    </location>
</feature>
<feature type="compositionally biased region" description="Acidic residues" evidence="12">
    <location>
        <begin position="1266"/>
        <end position="1285"/>
    </location>
</feature>
<evidence type="ECO:0000256" key="12">
    <source>
        <dbReference type="SAM" id="MobiDB-lite"/>
    </source>
</evidence>
<feature type="domain" description="C2H2-type" evidence="13">
    <location>
        <begin position="465"/>
        <end position="492"/>
    </location>
</feature>
<feature type="region of interest" description="Disordered" evidence="12">
    <location>
        <begin position="954"/>
        <end position="1013"/>
    </location>
</feature>
<name>A0AAJ7LVK0_LATCA</name>
<feature type="domain" description="C2H2-type" evidence="13">
    <location>
        <begin position="1068"/>
        <end position="1095"/>
    </location>
</feature>
<feature type="domain" description="C2H2-type" evidence="13">
    <location>
        <begin position="409"/>
        <end position="436"/>
    </location>
</feature>
<dbReference type="SMART" id="SM00980">
    <property type="entry name" value="THAP"/>
    <property type="match status" value="2"/>
</dbReference>
<feature type="domain" description="THAP-type" evidence="14">
    <location>
        <begin position="1"/>
        <end position="81"/>
    </location>
</feature>
<sequence length="1423" mass="161288">MCSVVGCDSWRRSAQRFKLPEDPERRLEWVQFLATVNKQRFKESSWTDITICSEHFKGDCFIYAAPTGTVLLTPSAVPSVCLQSESQEPQPDVERPKRVEPAETTEDASMCDQLKTCDSPSSLSEESRLTSMAAQGGPVPRGVSPSKGPSDTLVCGQIQPKNVNIDLIREKAALLKMKGKFVVNEKRLLQLFSCKCPLCGCKLQMEKVTYGVLIVLNQHCLQCEYRNQWKSQVNAIVPPTEDVTPEAAPADDSGLPEIVAVIDEESDPMDAAEESSDQGNIDSDEDWLPVRNPFSTRVSQKEPDEETENDDTGEDFDDYPPLPVKYSQLCAECGMFFNKRRPHTCEHKIKPYSCNICGKRCVSENALNSHSRIHDENYEHRCKYCHVTFKTKVDKITHEQIHLTQGKPYKCPDCSETFATNKERKSHLEVHRGPKQLKCHICGIEFLWPLSLQRHLAVHTGERPFKCSVCQRGFNQAGHLKSHMRLHTGERPFKCQHCDKCFNHNVSLKSHVQRYHTSSSGCEQKKEKTIERASDSGDAQSNGNRRGAGSGLENVEEEQDTDEEVQHEGGFRHKKKRKTTGRPIGRPKSYASDSVVVAIQLEEPGSNTKTRKVRKSRRSQHSDEESEDEPTDSDITGFDSAEEEGEKRKKAMKNTAKSRGRAKNSDSDSDFDPADKRKKRYSSQNSGKRSRKRKQMELKNSDGIRRKTNRANLAIKPRPLMKPRHHYAPLLAGETKHTPGMCSVLGCDSWRRSAQRFKLPEDPEQRLEWVQFVFEVNGQRLKESSWTDINICSEHFTDDCFENLAPTGAVQLKPNAAPKQCAKSQPEPDQEPVETTQGASQCDRLEACDGPSEESVAVPVSPVPSDTSDAFMCDYGQMLQKIVNIDMIREKAALLQMKGKYVVNENRLLQLFSSKCPLCGSKVKVEKVIHGVLIVLNQQCLQCEYRNQWKSQVNASVPPTEDVTPESVSVDGDHSSVTAVAVINKEEDHMDETEESGDDGDEDSDEDWNPTDEMSLAKGLHNESDEETEDDFDDYPPLPVKYSQLCTECGMFFNKRKPHTCEHKIKPYSCNICGKRCVSEVALNSHSRVHDESYEHRCKYCHVTFKTKVDKITHQQIHVTQGKPYKCPDCSETFATNTERRVHLEVHRGPKQLKCHICGIEFNHPRSLQRHLVVHTGVRPYKCSMCQRGFNQAGHLKSHMRLHTGERPFKCQHCDKCFNHNVSLKSHVQRYHASASGCGRKRGKVKKTVSDPNDDQENVSRRGADSELDNGEEERDKEETVEEERIDLPQRRTRSTSRPIGRPKRNAAGSLELAREMQGLSSRTRTRKSKMQKSKRTHCSDEESEDEPTESDFSSDLKGEEEERSERGMLSTSRSRGRPKMSDNDSNFQPQDSKKKRRSRQSSGKSSGKRRGRPRKNQAVEDT</sequence>
<keyword evidence="7 11" id="KW-0238">DNA-binding</keyword>
<evidence type="ECO:0000256" key="3">
    <source>
        <dbReference type="ARBA" id="ARBA00022737"/>
    </source>
</evidence>
<keyword evidence="9" id="KW-0539">Nucleus</keyword>
<dbReference type="GO" id="GO:0005654">
    <property type="term" value="C:nucleoplasm"/>
    <property type="evidence" value="ECO:0007669"/>
    <property type="project" value="TreeGrafter"/>
</dbReference>
<evidence type="ECO:0000256" key="5">
    <source>
        <dbReference type="ARBA" id="ARBA00022833"/>
    </source>
</evidence>
<feature type="compositionally biased region" description="Acidic residues" evidence="12">
    <location>
        <begin position="989"/>
        <end position="1010"/>
    </location>
</feature>
<dbReference type="GO" id="GO:0000978">
    <property type="term" value="F:RNA polymerase II cis-regulatory region sequence-specific DNA binding"/>
    <property type="evidence" value="ECO:0007669"/>
    <property type="project" value="TreeGrafter"/>
</dbReference>
<feature type="region of interest" description="Disordered" evidence="12">
    <location>
        <begin position="515"/>
        <end position="708"/>
    </location>
</feature>
<dbReference type="SMART" id="SM00384">
    <property type="entry name" value="AT_hook"/>
    <property type="match status" value="5"/>
</dbReference>
<evidence type="ECO:0000256" key="11">
    <source>
        <dbReference type="PROSITE-ProRule" id="PRU00309"/>
    </source>
</evidence>
<evidence type="ECO:0000256" key="7">
    <source>
        <dbReference type="ARBA" id="ARBA00023125"/>
    </source>
</evidence>
<dbReference type="PROSITE" id="PS50950">
    <property type="entry name" value="ZF_THAP"/>
    <property type="match status" value="2"/>
</dbReference>
<feature type="domain" description="C2H2-type" evidence="13">
    <location>
        <begin position="1209"/>
        <end position="1237"/>
    </location>
</feature>
<feature type="region of interest" description="Disordered" evidence="12">
    <location>
        <begin position="816"/>
        <end position="842"/>
    </location>
</feature>
<dbReference type="Gene3D" id="3.30.160.60">
    <property type="entry name" value="Classic Zinc Finger"/>
    <property type="match status" value="10"/>
</dbReference>
<feature type="compositionally biased region" description="Basic residues" evidence="12">
    <location>
        <begin position="1324"/>
        <end position="1337"/>
    </location>
</feature>
<dbReference type="InterPro" id="IPR006612">
    <property type="entry name" value="THAP_Znf"/>
</dbReference>
<feature type="domain" description="C2H2-type" evidence="13">
    <location>
        <begin position="1125"/>
        <end position="1152"/>
    </location>
</feature>
<feature type="compositionally biased region" description="Basic and acidic residues" evidence="12">
    <location>
        <begin position="523"/>
        <end position="535"/>
    </location>
</feature>
<dbReference type="InterPro" id="IPR017956">
    <property type="entry name" value="AT_hook_DNA-bd_motif"/>
</dbReference>
<evidence type="ECO:0000256" key="8">
    <source>
        <dbReference type="ARBA" id="ARBA00023163"/>
    </source>
</evidence>
<dbReference type="Pfam" id="PF05485">
    <property type="entry name" value="THAP"/>
    <property type="match status" value="2"/>
</dbReference>
<feature type="region of interest" description="Disordered" evidence="12">
    <location>
        <begin position="267"/>
        <end position="319"/>
    </location>
</feature>
<dbReference type="FunFam" id="3.30.160.60:FF:000870">
    <property type="entry name" value="zinc finger protein 197 isoform X1"/>
    <property type="match status" value="1"/>
</dbReference>
<feature type="compositionally biased region" description="Basic residues" evidence="12">
    <location>
        <begin position="609"/>
        <end position="619"/>
    </location>
</feature>
<feature type="compositionally biased region" description="Basic residues" evidence="12">
    <location>
        <begin position="648"/>
        <end position="662"/>
    </location>
</feature>
<feature type="compositionally biased region" description="Acidic residues" evidence="12">
    <location>
        <begin position="267"/>
        <end position="287"/>
    </location>
</feature>
<keyword evidence="2" id="KW-0479">Metal-binding</keyword>
<feature type="compositionally biased region" description="Basic and acidic residues" evidence="12">
    <location>
        <begin position="92"/>
        <end position="101"/>
    </location>
</feature>
<feature type="region of interest" description="Disordered" evidence="12">
    <location>
        <begin position="1233"/>
        <end position="1423"/>
    </location>
</feature>
<feature type="domain" description="THAP-type" evidence="14">
    <location>
        <begin position="738"/>
        <end position="821"/>
    </location>
</feature>
<dbReference type="SUPFAM" id="SSF57667">
    <property type="entry name" value="beta-beta-alpha zinc fingers"/>
    <property type="match status" value="7"/>
</dbReference>
<feature type="domain" description="C2H2-type" evidence="13">
    <location>
        <begin position="437"/>
        <end position="464"/>
    </location>
</feature>
<keyword evidence="6" id="KW-0805">Transcription regulation</keyword>
<dbReference type="FunFam" id="3.30.160.60:FF:000446">
    <property type="entry name" value="Zinc finger protein"/>
    <property type="match status" value="1"/>
</dbReference>
<dbReference type="GeneID" id="108883222"/>
<evidence type="ECO:0000256" key="10">
    <source>
        <dbReference type="PROSITE-ProRule" id="PRU00042"/>
    </source>
</evidence>
<dbReference type="SMART" id="SM00355">
    <property type="entry name" value="ZnF_C2H2"/>
    <property type="match status" value="12"/>
</dbReference>
<dbReference type="SMART" id="SM00692">
    <property type="entry name" value="DM3"/>
    <property type="match status" value="2"/>
</dbReference>
<keyword evidence="8" id="KW-0804">Transcription</keyword>
<dbReference type="PANTHER" id="PTHR24399:SF23">
    <property type="entry name" value="C2H2-TYPE DOMAIN-CONTAINING PROTEIN"/>
    <property type="match status" value="1"/>
</dbReference>
<dbReference type="Pfam" id="PF00096">
    <property type="entry name" value="zf-C2H2"/>
    <property type="match status" value="7"/>
</dbReference>
<gene>
    <name evidence="16" type="primary">LOC108883222</name>
</gene>
<evidence type="ECO:0000313" key="15">
    <source>
        <dbReference type="Proteomes" id="UP000694890"/>
    </source>
</evidence>
<dbReference type="RefSeq" id="XP_018531666.1">
    <property type="nucleotide sequence ID" value="XM_018676150.2"/>
</dbReference>
<organism evidence="15 16">
    <name type="scientific">Lates calcarifer</name>
    <name type="common">Barramundi</name>
    <name type="synonym">Holocentrus calcarifer</name>
    <dbReference type="NCBI Taxonomy" id="8187"/>
    <lineage>
        <taxon>Eukaryota</taxon>
        <taxon>Metazoa</taxon>
        <taxon>Chordata</taxon>
        <taxon>Craniata</taxon>
        <taxon>Vertebrata</taxon>
        <taxon>Euteleostomi</taxon>
        <taxon>Actinopterygii</taxon>
        <taxon>Neopterygii</taxon>
        <taxon>Teleostei</taxon>
        <taxon>Neoteleostei</taxon>
        <taxon>Acanthomorphata</taxon>
        <taxon>Carangaria</taxon>
        <taxon>Carangaria incertae sedis</taxon>
        <taxon>Centropomidae</taxon>
        <taxon>Lates</taxon>
    </lineage>
</organism>
<dbReference type="SUPFAM" id="SSF57716">
    <property type="entry name" value="Glucocorticoid receptor-like (DNA-binding domain)"/>
    <property type="match status" value="2"/>
</dbReference>
<evidence type="ECO:0000256" key="2">
    <source>
        <dbReference type="ARBA" id="ARBA00022723"/>
    </source>
</evidence>
<reference evidence="16" key="1">
    <citation type="submission" date="2025-08" db="UniProtKB">
        <authorList>
            <consortium name="RefSeq"/>
        </authorList>
    </citation>
    <scope>IDENTIFICATION</scope>
    <source>
        <tissue evidence="16">Brain</tissue>
    </source>
</reference>